<accession>A0ABQ8M6Z5</accession>
<feature type="domain" description="Reverse transcriptase" evidence="3">
    <location>
        <begin position="1"/>
        <end position="175"/>
    </location>
</feature>
<dbReference type="Pfam" id="PF00078">
    <property type="entry name" value="RVT_1"/>
    <property type="match status" value="1"/>
</dbReference>
<dbReference type="InterPro" id="IPR043128">
    <property type="entry name" value="Rev_trsase/Diguanyl_cyclase"/>
</dbReference>
<sequence length="500" mass="55085">MKSGFYSPYFIVPKKSGGLPPILDLRVLNRSLHRLPFKMLTAKCILSCVRHQDWFAAIDLKDAYFHVSILSLTLTFSSVCLQGSGVSVQSPPLWAGPVSPHLYQARGGCPLPSLEKGICILNYLDDWLIIAHLRDLLCEHRDLVLQHLSLLGLRVNWEKRKLSPVQSISFLGMELVSVNMSARLTGERVQAPGAYGSRSRSYAAQAAPYETASALAIRPDPEMGVARSGSALPQNVAASSALGQIMHSYGQAASGSWTGPRLQWHINCLELLEVLLALRRFLPMLHDKHVLVQTDNILMVAYTHGVSLADICRDAGWARPNTFTRFYNLRVEPVSSRELWVLLAPTVRIRSVLSGLCPMGASFTPPGRGIMSQSMIPGIPGGPVIWLTGLWEGYVLSSICPDTLACHHLYLSHEGTKTLRPLATILDCAGALVNSEVIGPKYVSYDVTSPFPPSGNEGYRCNRDVFNYGTKSRNSLWICKILWITRGTSTHKLMTPAKEL</sequence>
<dbReference type="PROSITE" id="PS50878">
    <property type="entry name" value="RT_POL"/>
    <property type="match status" value="1"/>
</dbReference>
<evidence type="ECO:0000259" key="3">
    <source>
        <dbReference type="PROSITE" id="PS50878"/>
    </source>
</evidence>
<gene>
    <name evidence="4" type="ORF">H4Q32_016770</name>
</gene>
<comment type="similarity">
    <text evidence="1">Belongs to the beta type-B retroviral polymerase family. HERV class-II K(HML-2) pol subfamily.</text>
</comment>
<evidence type="ECO:0000313" key="5">
    <source>
        <dbReference type="Proteomes" id="UP000830375"/>
    </source>
</evidence>
<reference evidence="4 5" key="1">
    <citation type="submission" date="2022-01" db="EMBL/GenBank/DDBJ databases">
        <title>A high-quality chromosome-level genome assembly of rohu carp, Labeo rohita.</title>
        <authorList>
            <person name="Arick M.A. II"/>
            <person name="Hsu C.-Y."/>
            <person name="Magbanua Z."/>
            <person name="Pechanova O."/>
            <person name="Grover C."/>
            <person name="Miller E."/>
            <person name="Thrash A."/>
            <person name="Ezzel L."/>
            <person name="Alam S."/>
            <person name="Benzie J."/>
            <person name="Hamilton M."/>
            <person name="Karsi A."/>
            <person name="Lawrence M.L."/>
            <person name="Peterson D.G."/>
        </authorList>
    </citation>
    <scope>NUCLEOTIDE SEQUENCE [LARGE SCALE GENOMIC DNA]</scope>
    <source>
        <strain evidence="5">BAU-BD-2019</strain>
        <tissue evidence="4">Blood</tissue>
    </source>
</reference>
<evidence type="ECO:0000256" key="2">
    <source>
        <dbReference type="ARBA" id="ARBA00012180"/>
    </source>
</evidence>
<dbReference type="InterPro" id="IPR052055">
    <property type="entry name" value="Hepadnavirus_pol/RT"/>
</dbReference>
<organism evidence="4 5">
    <name type="scientific">Labeo rohita</name>
    <name type="common">Indian major carp</name>
    <name type="synonym">Cyprinus rohita</name>
    <dbReference type="NCBI Taxonomy" id="84645"/>
    <lineage>
        <taxon>Eukaryota</taxon>
        <taxon>Metazoa</taxon>
        <taxon>Chordata</taxon>
        <taxon>Craniata</taxon>
        <taxon>Vertebrata</taxon>
        <taxon>Euteleostomi</taxon>
        <taxon>Actinopterygii</taxon>
        <taxon>Neopterygii</taxon>
        <taxon>Teleostei</taxon>
        <taxon>Ostariophysi</taxon>
        <taxon>Cypriniformes</taxon>
        <taxon>Cyprinidae</taxon>
        <taxon>Labeoninae</taxon>
        <taxon>Labeonini</taxon>
        <taxon>Labeo</taxon>
    </lineage>
</organism>
<keyword evidence="5" id="KW-1185">Reference proteome</keyword>
<evidence type="ECO:0000256" key="1">
    <source>
        <dbReference type="ARBA" id="ARBA00010879"/>
    </source>
</evidence>
<proteinExistence type="inferred from homology"/>
<dbReference type="Proteomes" id="UP000830375">
    <property type="component" value="Unassembled WGS sequence"/>
</dbReference>
<dbReference type="EMBL" id="JACTAM010000012">
    <property type="protein sequence ID" value="KAI2658657.1"/>
    <property type="molecule type" value="Genomic_DNA"/>
</dbReference>
<dbReference type="EC" id="3.1.26.4" evidence="2"/>
<protein>
    <recommendedName>
        <fullName evidence="2">ribonuclease H</fullName>
        <ecNumber evidence="2">3.1.26.4</ecNumber>
    </recommendedName>
</protein>
<dbReference type="PANTHER" id="PTHR33050:SF7">
    <property type="entry name" value="RIBONUCLEASE H"/>
    <property type="match status" value="1"/>
</dbReference>
<evidence type="ECO:0000313" key="4">
    <source>
        <dbReference type="EMBL" id="KAI2658657.1"/>
    </source>
</evidence>
<dbReference type="InterPro" id="IPR000477">
    <property type="entry name" value="RT_dom"/>
</dbReference>
<comment type="caution">
    <text evidence="4">The sequence shown here is derived from an EMBL/GenBank/DDBJ whole genome shotgun (WGS) entry which is preliminary data.</text>
</comment>
<dbReference type="SUPFAM" id="SSF56672">
    <property type="entry name" value="DNA/RNA polymerases"/>
    <property type="match status" value="1"/>
</dbReference>
<name>A0ABQ8M6Z5_LABRO</name>
<dbReference type="PANTHER" id="PTHR33050">
    <property type="entry name" value="REVERSE TRANSCRIPTASE DOMAIN-CONTAINING PROTEIN"/>
    <property type="match status" value="1"/>
</dbReference>
<dbReference type="Gene3D" id="3.10.10.10">
    <property type="entry name" value="HIV Type 1 Reverse Transcriptase, subunit A, domain 1"/>
    <property type="match status" value="1"/>
</dbReference>
<dbReference type="Gene3D" id="3.30.70.270">
    <property type="match status" value="1"/>
</dbReference>
<dbReference type="InterPro" id="IPR043502">
    <property type="entry name" value="DNA/RNA_pol_sf"/>
</dbReference>